<comment type="caution">
    <text evidence="2">The sequence shown here is derived from an EMBL/GenBank/DDBJ whole genome shotgun (WGS) entry which is preliminary data.</text>
</comment>
<feature type="region of interest" description="Disordered" evidence="1">
    <location>
        <begin position="1"/>
        <end position="39"/>
    </location>
</feature>
<reference evidence="2 3" key="1">
    <citation type="submission" date="2017-01" db="EMBL/GenBank/DDBJ databases">
        <title>Genome sequence of Rhodoferax antarcticus ANT.BR, a psychrophilic purple nonsulfur bacterium from an Antarctic microbial mat.</title>
        <authorList>
            <person name="Baker J."/>
            <person name="Riester C."/>
            <person name="Skinner B."/>
            <person name="Newell A."/>
            <person name="Swingley W."/>
            <person name="Madigan M."/>
            <person name="Jung D."/>
            <person name="Asao M."/>
            <person name="Chen M."/>
            <person name="Loughlin P."/>
            <person name="Pan H."/>
            <person name="Lin S."/>
            <person name="Li N."/>
            <person name="Shaw J."/>
            <person name="Prado M."/>
            <person name="Sherman C."/>
            <person name="Li X."/>
            <person name="Tang J."/>
            <person name="Blankenship R."/>
            <person name="Zhao T."/>
            <person name="Touchman J."/>
            <person name="Sattley M."/>
        </authorList>
    </citation>
    <scope>NUCLEOTIDE SEQUENCE [LARGE SCALE GENOMIC DNA]</scope>
    <source>
        <strain evidence="2 3">ANT.BR</strain>
    </source>
</reference>
<protein>
    <submittedName>
        <fullName evidence="2">Uncharacterized protein</fullName>
    </submittedName>
</protein>
<name>A0A1Q8YJ55_9BURK</name>
<evidence type="ECO:0000313" key="3">
    <source>
        <dbReference type="Proteomes" id="UP000185911"/>
    </source>
</evidence>
<gene>
    <name evidence="2" type="ORF">BLL52_0643</name>
</gene>
<evidence type="ECO:0000313" key="2">
    <source>
        <dbReference type="EMBL" id="OLP08017.1"/>
    </source>
</evidence>
<dbReference type="Proteomes" id="UP000185911">
    <property type="component" value="Unassembled WGS sequence"/>
</dbReference>
<dbReference type="EMBL" id="MSYM01000006">
    <property type="protein sequence ID" value="OLP08017.1"/>
    <property type="molecule type" value="Genomic_DNA"/>
</dbReference>
<proteinExistence type="predicted"/>
<accession>A0A1Q8YJ55</accession>
<keyword evidence="3" id="KW-1185">Reference proteome</keyword>
<feature type="compositionally biased region" description="Polar residues" evidence="1">
    <location>
        <begin position="10"/>
        <end position="21"/>
    </location>
</feature>
<sequence length="39" mass="4195">MGQCAARLRTQMSAPTHQATLRQGHAATEKANMAINQIS</sequence>
<organism evidence="2 3">
    <name type="scientific">Rhodoferax antarcticus ANT.BR</name>
    <dbReference type="NCBI Taxonomy" id="1111071"/>
    <lineage>
        <taxon>Bacteria</taxon>
        <taxon>Pseudomonadati</taxon>
        <taxon>Pseudomonadota</taxon>
        <taxon>Betaproteobacteria</taxon>
        <taxon>Burkholderiales</taxon>
        <taxon>Comamonadaceae</taxon>
        <taxon>Rhodoferax</taxon>
    </lineage>
</organism>
<dbReference type="AlphaFoldDB" id="A0A1Q8YJ55"/>
<evidence type="ECO:0000256" key="1">
    <source>
        <dbReference type="SAM" id="MobiDB-lite"/>
    </source>
</evidence>